<accession>A0ABC8QTT6</accession>
<evidence type="ECO:0000313" key="2">
    <source>
        <dbReference type="Proteomes" id="UP001642360"/>
    </source>
</evidence>
<name>A0ABC8QTT6_9AQUA</name>
<sequence>MKPLVFTHYHFGDKEITPIKSYRLSPDLKLRTDERTKRFANRLRKVRKPPGAKYFYPKPNLKSTRATIGILLWFAHSPTSIGLFRAISKLSPDSLQCCTDYRTKLSADGLQTVWFARLYAALK</sequence>
<reference evidence="1 2" key="1">
    <citation type="submission" date="2024-02" db="EMBL/GenBank/DDBJ databases">
        <authorList>
            <person name="Vignale AGUSTIN F."/>
            <person name="Sosa J E."/>
            <person name="Modenutti C."/>
        </authorList>
    </citation>
    <scope>NUCLEOTIDE SEQUENCE [LARGE SCALE GENOMIC DNA]</scope>
</reference>
<keyword evidence="2" id="KW-1185">Reference proteome</keyword>
<organism evidence="1 2">
    <name type="scientific">Ilex paraguariensis</name>
    <name type="common">yerba mate</name>
    <dbReference type="NCBI Taxonomy" id="185542"/>
    <lineage>
        <taxon>Eukaryota</taxon>
        <taxon>Viridiplantae</taxon>
        <taxon>Streptophyta</taxon>
        <taxon>Embryophyta</taxon>
        <taxon>Tracheophyta</taxon>
        <taxon>Spermatophyta</taxon>
        <taxon>Magnoliopsida</taxon>
        <taxon>eudicotyledons</taxon>
        <taxon>Gunneridae</taxon>
        <taxon>Pentapetalae</taxon>
        <taxon>asterids</taxon>
        <taxon>campanulids</taxon>
        <taxon>Aquifoliales</taxon>
        <taxon>Aquifoliaceae</taxon>
        <taxon>Ilex</taxon>
    </lineage>
</organism>
<gene>
    <name evidence="1" type="ORF">ILEXP_LOCUS639</name>
</gene>
<protein>
    <submittedName>
        <fullName evidence="1">Uncharacterized protein</fullName>
    </submittedName>
</protein>
<evidence type="ECO:0000313" key="1">
    <source>
        <dbReference type="EMBL" id="CAK9133723.1"/>
    </source>
</evidence>
<comment type="caution">
    <text evidence="1">The sequence shown here is derived from an EMBL/GenBank/DDBJ whole genome shotgun (WGS) entry which is preliminary data.</text>
</comment>
<feature type="non-terminal residue" evidence="1">
    <location>
        <position position="123"/>
    </location>
</feature>
<dbReference type="AlphaFoldDB" id="A0ABC8QTT6"/>
<proteinExistence type="predicted"/>
<dbReference type="Proteomes" id="UP001642360">
    <property type="component" value="Unassembled WGS sequence"/>
</dbReference>
<dbReference type="EMBL" id="CAUOFW020000132">
    <property type="protein sequence ID" value="CAK9133723.1"/>
    <property type="molecule type" value="Genomic_DNA"/>
</dbReference>